<dbReference type="EMBL" id="LN809998">
    <property type="protein sequence ID" value="CEO58234.1"/>
    <property type="molecule type" value="Genomic_DNA"/>
</dbReference>
<geneLocation type="plasmid" evidence="1">
    <name>pPAMH19</name>
</geneLocation>
<dbReference type="RefSeq" id="WP_024014384.1">
    <property type="nucleotide sequence ID" value="NZ_CAADOK010000178.1"/>
</dbReference>
<reference evidence="1" key="1">
    <citation type="submission" date="2014-09" db="EMBL/GenBank/DDBJ databases">
        <authorList>
            <person name="Wibberg Daniel"/>
        </authorList>
    </citation>
    <scope>NUCLEOTIDE SEQUENCE</scope>
    <source>
        <strain evidence="1">MH19</strain>
        <plasmid evidence="1">pPAMH19</plasmid>
    </source>
</reference>
<protein>
    <submittedName>
        <fullName evidence="1">Uncharacterized protein</fullName>
    </submittedName>
</protein>
<gene>
    <name evidence="1" type="ORF">PAMH19_p0024</name>
</gene>
<keyword evidence="1" id="KW-0614">Plasmid</keyword>
<sequence>MTTLILAASPSQANWDQANAFEEGQQRVAIGKDPMPGPRSCFWRYGPVSGDPYINIAFPDAGTFYWGAAFSVPKGAKLHLEGSFPHARYMSLISYDRLGAPLDSVADYLIAPKPGASNPYLFGADRNSKQRGYKIEVVSEPLSTPIPWGVYQEAKTRDKIHAPGQAENGQQQLIYRIYAGDKNTDETAGSGLPTPVLTLADGKELRGQDVCASLSSFQPLSFDQAALATPREYLNKLTEVAKARGGPAMPASNPPTWSKSSESMSRYAIYTGDNTVASGTNKKDGTFFANLDNQYVRTFINRKHGEVFVIRAKAPTTPKTYNGNTKFEDGDLRYWSWCSQQGYASGRVNKCLFDEQIPVDANGYYTLVLSRESDRPRNAINECGVSWLPIADVGDGTGDPDLSFLVLRNMLGRGEFKHAVQNIKSQETIQQDMGDYFPRARYTTVSSFETAVPCQVEKR</sequence>
<organism evidence="1">
    <name type="scientific">Pseudomonas aeruginosa</name>
    <dbReference type="NCBI Taxonomy" id="287"/>
    <lineage>
        <taxon>Bacteria</taxon>
        <taxon>Pseudomonadati</taxon>
        <taxon>Pseudomonadota</taxon>
        <taxon>Gammaproteobacteria</taxon>
        <taxon>Pseudomonadales</taxon>
        <taxon>Pseudomonadaceae</taxon>
        <taxon>Pseudomonas</taxon>
    </lineage>
</organism>
<accession>A0A0B7KM14</accession>
<name>A0A0B7KM14_PSEAI</name>
<reference evidence="1" key="2">
    <citation type="journal article" date="2015" name="Genome Announc.">
        <title>Genome Sequence of the Urethral Catheter Isolate Pseudomonas aeruginosa MH19.</title>
        <authorList>
            <person name="Vorholter F.J."/>
            <person name="Tielen P."/>
            <person name="Wibberg D."/>
            <person name="Narten M."/>
            <person name="Schobert M."/>
            <person name="Tupker R."/>
            <person name="Blom J."/>
            <person name="Schatschneider S."/>
            <person name="Winkler A."/>
            <person name="Albersmeier A."/>
            <person name="Goesmann A."/>
            <person name="Puhler A."/>
            <person name="Jahn D."/>
        </authorList>
    </citation>
    <scope>NUCLEOTIDE SEQUENCE [LARGE SCALE GENOMIC DNA]</scope>
    <source>
        <strain evidence="1">MH19</strain>
        <plasmid evidence="1">pPAMH19</plasmid>
    </source>
</reference>
<evidence type="ECO:0000313" key="1">
    <source>
        <dbReference type="EMBL" id="CEO58234.1"/>
    </source>
</evidence>
<dbReference type="AlphaFoldDB" id="A0A0B7KM14"/>
<proteinExistence type="predicted"/>